<dbReference type="GO" id="GO:0016787">
    <property type="term" value="F:hydrolase activity"/>
    <property type="evidence" value="ECO:0007669"/>
    <property type="project" value="UniProtKB-KW"/>
</dbReference>
<evidence type="ECO:0000256" key="4">
    <source>
        <dbReference type="ARBA" id="ARBA00023295"/>
    </source>
</evidence>
<keyword evidence="3 5" id="KW-0378">Hydrolase</keyword>
<evidence type="ECO:0000259" key="6">
    <source>
        <dbReference type="Pfam" id="PF00251"/>
    </source>
</evidence>
<dbReference type="EMBL" id="JBFTWV010000389">
    <property type="protein sequence ID" value="KAL2782558.1"/>
    <property type="molecule type" value="Genomic_DNA"/>
</dbReference>
<evidence type="ECO:0000259" key="7">
    <source>
        <dbReference type="Pfam" id="PF08244"/>
    </source>
</evidence>
<proteinExistence type="inferred from homology"/>
<dbReference type="Pfam" id="PF00251">
    <property type="entry name" value="Glyco_hydro_32N"/>
    <property type="match status" value="2"/>
</dbReference>
<dbReference type="InterPro" id="IPR018053">
    <property type="entry name" value="Glyco_hydro_32_AS"/>
</dbReference>
<sequence length="734" mass="80793">MEIMVNSAHQRCPWVSQRVQISGNPTFTVAEHLMMSASESLEPRILADQTTFLHIRRASQSRTELYRPQFHYSPKRNWMNDPNGLVYEDGVYHLYYQYNPGGDTWGAMSWGHATSRDLAHWTEHPVALQARGFPGNITEMFFSGTVVIDERNTSGFGRRGKAPWIAMYTSYYPFEQTLPSGKVVRKDQQAQSIAYSLDKGMTWTTYDAANPVILDPPAPYGDQQLEFRDPSVFWHEETRKWVALVNLAKLHKVLIYTSNNLKDWTLASEFGLANAVGGVWECPSLFPLKLDGSRADKWVLMLGLNPGGPPGTIGSGTQYIVGQFDGTTFTADPESLYDGSGPEDSVIFEDFEGDLSFADRGWTATGDFTGASPAKGTLANQNPVTGYLGTQLVNTFLEGDATTGTLTSPPFDISHKYINFLVGGGSNVNETAIRLKVDGSIVHASAGTNSEGLSWQSWDVGSLQGKSAAVEIIDTATGGWGHINVDQISFSDTRATNTIANWLDYGPDFYAALSWSGLPQQKRTIVAWMNNWQYASLIPTDPWRSAATVPRQLSLKTVNKRPTLVQEPVDNWKTHSNKVSKFPRVDGVRDLGRIGKTLEIELTFDSRQPVAGAEGAEFGIIVAANKDFTQYTRVGYDFAAQQVFVDRTLSGDVSFDGTFAGVYSAPLAPTRDGRVALRILVDWSSVEVFGGQGEASITSQIFSAKDAGYARLFSTGGKTADVKLRVGEVRSTWR</sequence>
<dbReference type="InterPro" id="IPR013320">
    <property type="entry name" value="ConA-like_dom_sf"/>
</dbReference>
<reference evidence="8 9" key="1">
    <citation type="submission" date="2024-07" db="EMBL/GenBank/DDBJ databases">
        <title>Section-level genome sequencing and comparative genomics of Aspergillus sections Usti and Cavernicolus.</title>
        <authorList>
            <consortium name="Lawrence Berkeley National Laboratory"/>
            <person name="Nybo J.L."/>
            <person name="Vesth T.C."/>
            <person name="Theobald S."/>
            <person name="Frisvad J.C."/>
            <person name="Larsen T.O."/>
            <person name="Kjaerboelling I."/>
            <person name="Rothschild-Mancinelli K."/>
            <person name="Lyhne E.K."/>
            <person name="Kogle M.E."/>
            <person name="Barry K."/>
            <person name="Clum A."/>
            <person name="Na H."/>
            <person name="Ledsgaard L."/>
            <person name="Lin J."/>
            <person name="Lipzen A."/>
            <person name="Kuo A."/>
            <person name="Riley R."/>
            <person name="Mondo S."/>
            <person name="Labutti K."/>
            <person name="Haridas S."/>
            <person name="Pangalinan J."/>
            <person name="Salamov A.A."/>
            <person name="Simmons B.A."/>
            <person name="Magnuson J.K."/>
            <person name="Chen J."/>
            <person name="Drula E."/>
            <person name="Henrissat B."/>
            <person name="Wiebenga A."/>
            <person name="Lubbers R.J."/>
            <person name="Gomes A.C."/>
            <person name="Makela M.R."/>
            <person name="Stajich J."/>
            <person name="Grigoriev I.V."/>
            <person name="Mortensen U.H."/>
            <person name="De Vries R.P."/>
            <person name="Baker S.E."/>
            <person name="Andersen M.R."/>
        </authorList>
    </citation>
    <scope>NUCLEOTIDE SEQUENCE [LARGE SCALE GENOMIC DNA]</scope>
    <source>
        <strain evidence="8 9">CBS 209.92</strain>
    </source>
</reference>
<feature type="domain" description="Glycosyl hydrolase family 32 N-terminal" evidence="6">
    <location>
        <begin position="71"/>
        <end position="332"/>
    </location>
</feature>
<evidence type="ECO:0000256" key="5">
    <source>
        <dbReference type="RuleBase" id="RU362110"/>
    </source>
</evidence>
<evidence type="ECO:0000313" key="9">
    <source>
        <dbReference type="Proteomes" id="UP001610563"/>
    </source>
</evidence>
<dbReference type="InterPro" id="IPR013148">
    <property type="entry name" value="Glyco_hydro_32_N"/>
</dbReference>
<keyword evidence="2" id="KW-0732">Signal</keyword>
<gene>
    <name evidence="8" type="ORF">BJX66DRAFT_331120</name>
</gene>
<comment type="caution">
    <text evidence="8">The sequence shown here is derived from an EMBL/GenBank/DDBJ whole genome shotgun (WGS) entry which is preliminary data.</text>
</comment>
<feature type="domain" description="Glycosyl hydrolase family 32 N-terminal" evidence="6">
    <location>
        <begin position="481"/>
        <end position="568"/>
    </location>
</feature>
<dbReference type="InterPro" id="IPR001362">
    <property type="entry name" value="Glyco_hydro_32"/>
</dbReference>
<dbReference type="SUPFAM" id="SSF75005">
    <property type="entry name" value="Arabinanase/levansucrase/invertase"/>
    <property type="match status" value="1"/>
</dbReference>
<evidence type="ECO:0000256" key="2">
    <source>
        <dbReference type="ARBA" id="ARBA00022729"/>
    </source>
</evidence>
<comment type="similarity">
    <text evidence="1 5">Belongs to the glycosyl hydrolase 32 family.</text>
</comment>
<dbReference type="InterPro" id="IPR023296">
    <property type="entry name" value="Glyco_hydro_beta-prop_sf"/>
</dbReference>
<protein>
    <submittedName>
        <fullName evidence="8">Glycosyl hydrolase</fullName>
    </submittedName>
</protein>
<evidence type="ECO:0000256" key="3">
    <source>
        <dbReference type="ARBA" id="ARBA00022801"/>
    </source>
</evidence>
<dbReference type="InterPro" id="IPR013189">
    <property type="entry name" value="Glyco_hydro_32_C"/>
</dbReference>
<dbReference type="Proteomes" id="UP001610563">
    <property type="component" value="Unassembled WGS sequence"/>
</dbReference>
<feature type="domain" description="Glycosyl hydrolase family 32 C-terminal" evidence="7">
    <location>
        <begin position="589"/>
        <end position="725"/>
    </location>
</feature>
<dbReference type="CDD" id="cd18622">
    <property type="entry name" value="GH32_Inu-like"/>
    <property type="match status" value="1"/>
</dbReference>
<name>A0ABR4FH29_9EURO</name>
<dbReference type="Gene3D" id="2.115.10.20">
    <property type="entry name" value="Glycosyl hydrolase domain, family 43"/>
    <property type="match status" value="2"/>
</dbReference>
<dbReference type="PANTHER" id="PTHR42800">
    <property type="entry name" value="EXOINULINASE INUD (AFU_ORTHOLOGUE AFUA_5G00480)"/>
    <property type="match status" value="1"/>
</dbReference>
<dbReference type="Pfam" id="PF08244">
    <property type="entry name" value="Glyco_hydro_32C"/>
    <property type="match status" value="1"/>
</dbReference>
<keyword evidence="4 5" id="KW-0326">Glycosidase</keyword>
<dbReference type="SUPFAM" id="SSF49899">
    <property type="entry name" value="Concanavalin A-like lectins/glucanases"/>
    <property type="match status" value="1"/>
</dbReference>
<evidence type="ECO:0000313" key="8">
    <source>
        <dbReference type="EMBL" id="KAL2782558.1"/>
    </source>
</evidence>
<dbReference type="PANTHER" id="PTHR42800:SF1">
    <property type="entry name" value="EXOINULINASE INUD (AFU_ORTHOLOGUE AFUA_5G00480)"/>
    <property type="match status" value="1"/>
</dbReference>
<accession>A0ABR4FH29</accession>
<organism evidence="8 9">
    <name type="scientific">Aspergillus keveii</name>
    <dbReference type="NCBI Taxonomy" id="714993"/>
    <lineage>
        <taxon>Eukaryota</taxon>
        <taxon>Fungi</taxon>
        <taxon>Dikarya</taxon>
        <taxon>Ascomycota</taxon>
        <taxon>Pezizomycotina</taxon>
        <taxon>Eurotiomycetes</taxon>
        <taxon>Eurotiomycetidae</taxon>
        <taxon>Eurotiales</taxon>
        <taxon>Aspergillaceae</taxon>
        <taxon>Aspergillus</taxon>
        <taxon>Aspergillus subgen. Nidulantes</taxon>
    </lineage>
</organism>
<dbReference type="SMART" id="SM00640">
    <property type="entry name" value="Glyco_32"/>
    <property type="match status" value="1"/>
</dbReference>
<evidence type="ECO:0000256" key="1">
    <source>
        <dbReference type="ARBA" id="ARBA00009902"/>
    </source>
</evidence>
<dbReference type="Gene3D" id="2.60.120.560">
    <property type="entry name" value="Exo-inulinase, domain 1"/>
    <property type="match status" value="1"/>
</dbReference>
<dbReference type="PROSITE" id="PS00609">
    <property type="entry name" value="GLYCOSYL_HYDROL_F32"/>
    <property type="match status" value="1"/>
</dbReference>
<keyword evidence="9" id="KW-1185">Reference proteome</keyword>